<dbReference type="InterPro" id="IPR055414">
    <property type="entry name" value="LRR_R13L4/SHOC2-like"/>
</dbReference>
<dbReference type="InterPro" id="IPR003591">
    <property type="entry name" value="Leu-rich_rpt_typical-subtyp"/>
</dbReference>
<organism evidence="4 5">
    <name type="scientific">Candidatus Clostridium eludens</name>
    <dbReference type="NCBI Taxonomy" id="3381663"/>
    <lineage>
        <taxon>Bacteria</taxon>
        <taxon>Bacillati</taxon>
        <taxon>Bacillota</taxon>
        <taxon>Clostridia</taxon>
        <taxon>Eubacteriales</taxon>
        <taxon>Clostridiaceae</taxon>
        <taxon>Clostridium</taxon>
    </lineage>
</organism>
<dbReference type="Gene3D" id="3.80.10.10">
    <property type="entry name" value="Ribonuclease Inhibitor"/>
    <property type="match status" value="1"/>
</dbReference>
<evidence type="ECO:0000256" key="1">
    <source>
        <dbReference type="ARBA" id="ARBA00022614"/>
    </source>
</evidence>
<dbReference type="RefSeq" id="WP_406790962.1">
    <property type="nucleotide sequence ID" value="NZ_JBJHZX010000005.1"/>
</dbReference>
<evidence type="ECO:0000313" key="4">
    <source>
        <dbReference type="EMBL" id="MFL0194838.1"/>
    </source>
</evidence>
<dbReference type="SUPFAM" id="SSF52058">
    <property type="entry name" value="L domain-like"/>
    <property type="match status" value="1"/>
</dbReference>
<evidence type="ECO:0000259" key="3">
    <source>
        <dbReference type="Pfam" id="PF23598"/>
    </source>
</evidence>
<dbReference type="EMBL" id="JBJHZX010000005">
    <property type="protein sequence ID" value="MFL0194838.1"/>
    <property type="molecule type" value="Genomic_DNA"/>
</dbReference>
<keyword evidence="5" id="KW-1185">Reference proteome</keyword>
<comment type="caution">
    <text evidence="4">The sequence shown here is derived from an EMBL/GenBank/DDBJ whole genome shotgun (WGS) entry which is preliminary data.</text>
</comment>
<evidence type="ECO:0000313" key="5">
    <source>
        <dbReference type="Proteomes" id="UP001623660"/>
    </source>
</evidence>
<dbReference type="InterPro" id="IPR050216">
    <property type="entry name" value="LRR_domain-containing"/>
</dbReference>
<dbReference type="PANTHER" id="PTHR48051">
    <property type="match status" value="1"/>
</dbReference>
<accession>A0ABW8SGZ5</accession>
<protein>
    <submittedName>
        <fullName evidence="4">Leucine-rich repeat domain-containing protein</fullName>
    </submittedName>
</protein>
<keyword evidence="2" id="KW-0677">Repeat</keyword>
<reference evidence="4 5" key="1">
    <citation type="submission" date="2024-11" db="EMBL/GenBank/DDBJ databases">
        <authorList>
            <person name="Heng Y.C."/>
            <person name="Lim A.C.H."/>
            <person name="Lee J.K.Y."/>
            <person name="Kittelmann S."/>
        </authorList>
    </citation>
    <scope>NUCLEOTIDE SEQUENCE [LARGE SCALE GENOMIC DNA]</scope>
    <source>
        <strain evidence="4 5">WILCCON 0269</strain>
    </source>
</reference>
<gene>
    <name evidence="4" type="ORF">ACJDU8_04510</name>
</gene>
<name>A0ABW8SGZ5_9CLOT</name>
<dbReference type="Pfam" id="PF23598">
    <property type="entry name" value="LRR_14"/>
    <property type="match status" value="1"/>
</dbReference>
<dbReference type="InterPro" id="IPR001611">
    <property type="entry name" value="Leu-rich_rpt"/>
</dbReference>
<dbReference type="SMART" id="SM00369">
    <property type="entry name" value="LRR_TYP"/>
    <property type="match status" value="3"/>
</dbReference>
<sequence length="357" mass="41374">MVSILQEPRGETYRILIEYAANRCSQFVFVVNSSCGNIQESGLEVLKQLKPYLIKKIKHNKWPGTISYGECSLIYHFQCNKNTVSILQNSVNALYDWYLPKLPMDLSFLDKNNNGWLVSVAHEKMSWLNISHEEKQDILDKFPNLQLGEDKKKTIEQLLQNKEEKYLSLSHMNLHQIPEVIADFKELQGLSILDDNINEIPEFIGNLTNLNRLIISGKQIRSIPSSIFYLSKLEELRIENTSISGIPKEIENLKNLSVLDLSNNRILDLPEEVCNLGDLWVLFAPFNQIKKIPDNIGKLTNLWYFGIHNNKINKLPESIINLVDLKYISLFNNDFKDIEYEITKFKDIKPIRVDTTF</sequence>
<proteinExistence type="predicted"/>
<dbReference type="PANTHER" id="PTHR48051:SF1">
    <property type="entry name" value="RAS SUPPRESSOR PROTEIN 1"/>
    <property type="match status" value="1"/>
</dbReference>
<keyword evidence="1" id="KW-0433">Leucine-rich repeat</keyword>
<dbReference type="Proteomes" id="UP001623660">
    <property type="component" value="Unassembled WGS sequence"/>
</dbReference>
<dbReference type="PROSITE" id="PS51450">
    <property type="entry name" value="LRR"/>
    <property type="match status" value="1"/>
</dbReference>
<dbReference type="InterPro" id="IPR032675">
    <property type="entry name" value="LRR_dom_sf"/>
</dbReference>
<feature type="domain" description="Disease resistance R13L4/SHOC-2-like LRR" evidence="3">
    <location>
        <begin position="236"/>
        <end position="302"/>
    </location>
</feature>
<evidence type="ECO:0000256" key="2">
    <source>
        <dbReference type="ARBA" id="ARBA00022737"/>
    </source>
</evidence>